<dbReference type="Pfam" id="PF19781">
    <property type="entry name" value="DUF6266"/>
    <property type="match status" value="1"/>
</dbReference>
<dbReference type="AlphaFoldDB" id="A0AAE3MA63"/>
<sequence>MAKIKGNHLFGLISGRLGNTIGVIINGKQYFRQAPSKSSVKPSQKQIMQRARFAFAMKFLKPLRPVIQLGFYKRNDSRSAHNKAMSLLLQQTIKGEYPDYTINFQKLYLSKGPIERCDATSVEISDQNIIFQWKDAEEIINDHKREHALLIAITEHYEVVQSVDEYMRIDKTGKLSLPQAPSGTKIHCYLAFVDTKRSNRASNSEYLGFVSMP</sequence>
<protein>
    <submittedName>
        <fullName evidence="1">DUF6266 family protein</fullName>
    </submittedName>
</protein>
<evidence type="ECO:0000313" key="2">
    <source>
        <dbReference type="Proteomes" id="UP001209229"/>
    </source>
</evidence>
<accession>A0AAE3MA63</accession>
<proteinExistence type="predicted"/>
<evidence type="ECO:0000313" key="1">
    <source>
        <dbReference type="EMBL" id="MCW3789654.1"/>
    </source>
</evidence>
<name>A0AAE3MA63_9BACT</name>
<reference evidence="1" key="1">
    <citation type="submission" date="2022-10" db="EMBL/GenBank/DDBJ databases">
        <authorList>
            <person name="Yu W.X."/>
        </authorList>
    </citation>
    <scope>NUCLEOTIDE SEQUENCE</scope>
    <source>
        <strain evidence="1">AAT</strain>
    </source>
</reference>
<gene>
    <name evidence="1" type="ORF">OM075_24555</name>
</gene>
<keyword evidence="2" id="KW-1185">Reference proteome</keyword>
<dbReference type="Proteomes" id="UP001209229">
    <property type="component" value="Unassembled WGS sequence"/>
</dbReference>
<comment type="caution">
    <text evidence="1">The sequence shown here is derived from an EMBL/GenBank/DDBJ whole genome shotgun (WGS) entry which is preliminary data.</text>
</comment>
<organism evidence="1 2">
    <name type="scientific">Plebeiibacterium sediminum</name>
    <dbReference type="NCBI Taxonomy" id="2992112"/>
    <lineage>
        <taxon>Bacteria</taxon>
        <taxon>Pseudomonadati</taxon>
        <taxon>Bacteroidota</taxon>
        <taxon>Bacteroidia</taxon>
        <taxon>Marinilabiliales</taxon>
        <taxon>Marinilabiliaceae</taxon>
        <taxon>Plebeiibacterium</taxon>
    </lineage>
</organism>
<dbReference type="InterPro" id="IPR046233">
    <property type="entry name" value="DUF6266"/>
</dbReference>
<dbReference type="EMBL" id="JAPDPJ010000151">
    <property type="protein sequence ID" value="MCW3789654.1"/>
    <property type="molecule type" value="Genomic_DNA"/>
</dbReference>
<dbReference type="RefSeq" id="WP_301193201.1">
    <property type="nucleotide sequence ID" value="NZ_JAPDPJ010000151.1"/>
</dbReference>